<evidence type="ECO:0000256" key="1">
    <source>
        <dbReference type="ARBA" id="ARBA00004141"/>
    </source>
</evidence>
<evidence type="ECO:0000256" key="2">
    <source>
        <dbReference type="ARBA" id="ARBA00010581"/>
    </source>
</evidence>
<feature type="transmembrane region" description="Helical" evidence="7">
    <location>
        <begin position="102"/>
        <end position="119"/>
    </location>
</feature>
<dbReference type="InterPro" id="IPR013833">
    <property type="entry name" value="Cyt_c_oxidase_su3_a-hlx"/>
</dbReference>
<keyword evidence="4 7" id="KW-1133">Transmembrane helix</keyword>
<keyword evidence="3 6" id="KW-0812">Transmembrane</keyword>
<feature type="transmembrane region" description="Helical" evidence="7">
    <location>
        <begin position="29"/>
        <end position="49"/>
    </location>
</feature>
<name>A0A6J5EZM7_9BURK</name>
<reference evidence="9 10" key="1">
    <citation type="submission" date="2019-09" db="EMBL/GenBank/DDBJ databases">
        <authorList>
            <person name="Depoorter E."/>
        </authorList>
    </citation>
    <scope>NUCLEOTIDE SEQUENCE [LARGE SCALE GENOMIC DNA]</scope>
    <source>
        <strain evidence="9">LMG 30113</strain>
    </source>
</reference>
<evidence type="ECO:0000256" key="6">
    <source>
        <dbReference type="RuleBase" id="RU003376"/>
    </source>
</evidence>
<feature type="transmembrane region" description="Helical" evidence="7">
    <location>
        <begin position="70"/>
        <end position="90"/>
    </location>
</feature>
<sequence length="206" mass="23176">MDDFNTRVSIDEFADVVPQDARAALVPGILFFIIADIATFGIFFVAFMIERRRQISVFDGASRSLNVEAGLLNALILMTSGMFVAFAVDAARRGRAAEVRRWLMYGMLVGVGFGVNKAIEYGDKFSHGIGMLTNDFFMFYYVLTGAHFIHFLAGMIVLAALWFRAAREPVHEGPLFAWIEGGALYWHMVDLLWIVIFPMLYLVGRQ</sequence>
<dbReference type="RefSeq" id="WP_052001541.1">
    <property type="nucleotide sequence ID" value="NZ_JPGL01000067.1"/>
</dbReference>
<comment type="similarity">
    <text evidence="2 6">Belongs to the cytochrome c oxidase subunit 3 family.</text>
</comment>
<evidence type="ECO:0000256" key="5">
    <source>
        <dbReference type="ARBA" id="ARBA00023136"/>
    </source>
</evidence>
<organism evidence="9 10">
    <name type="scientific">Burkholderia paludis</name>
    <dbReference type="NCBI Taxonomy" id="1506587"/>
    <lineage>
        <taxon>Bacteria</taxon>
        <taxon>Pseudomonadati</taxon>
        <taxon>Pseudomonadota</taxon>
        <taxon>Betaproteobacteria</taxon>
        <taxon>Burkholderiales</taxon>
        <taxon>Burkholderiaceae</taxon>
        <taxon>Burkholderia</taxon>
        <taxon>Burkholderia cepacia complex</taxon>
    </lineage>
</organism>
<dbReference type="AlphaFoldDB" id="A0A6J5EZM7"/>
<dbReference type="EMBL" id="CABVQD010000043">
    <property type="protein sequence ID" value="VWC41696.1"/>
    <property type="molecule type" value="Genomic_DNA"/>
</dbReference>
<evidence type="ECO:0000256" key="3">
    <source>
        <dbReference type="ARBA" id="ARBA00022692"/>
    </source>
</evidence>
<evidence type="ECO:0000259" key="8">
    <source>
        <dbReference type="PROSITE" id="PS50253"/>
    </source>
</evidence>
<feature type="domain" description="Heme-copper oxidase subunit III family profile" evidence="8">
    <location>
        <begin position="1"/>
        <end position="205"/>
    </location>
</feature>
<keyword evidence="10" id="KW-1185">Reference proteome</keyword>
<accession>A0A6J5EZM7</accession>
<proteinExistence type="inferred from homology"/>
<dbReference type="PANTHER" id="PTHR11403">
    <property type="entry name" value="CYTOCHROME C OXIDASE SUBUNIT III"/>
    <property type="match status" value="1"/>
</dbReference>
<dbReference type="GO" id="GO:0005886">
    <property type="term" value="C:plasma membrane"/>
    <property type="evidence" value="ECO:0007669"/>
    <property type="project" value="UniProtKB-SubCell"/>
</dbReference>
<evidence type="ECO:0000256" key="7">
    <source>
        <dbReference type="SAM" id="Phobius"/>
    </source>
</evidence>
<dbReference type="InterPro" id="IPR035973">
    <property type="entry name" value="Cyt_c_oxidase_su3-like_sf"/>
</dbReference>
<dbReference type="SUPFAM" id="SSF81452">
    <property type="entry name" value="Cytochrome c oxidase subunit III-like"/>
    <property type="match status" value="1"/>
</dbReference>
<dbReference type="PANTHER" id="PTHR11403:SF6">
    <property type="entry name" value="NITRIC OXIDE REDUCTASE SUBUNIT E"/>
    <property type="match status" value="1"/>
</dbReference>
<dbReference type="Proteomes" id="UP000494330">
    <property type="component" value="Unassembled WGS sequence"/>
</dbReference>
<keyword evidence="5 7" id="KW-0472">Membrane</keyword>
<dbReference type="GO" id="GO:0019646">
    <property type="term" value="P:aerobic electron transport chain"/>
    <property type="evidence" value="ECO:0007669"/>
    <property type="project" value="InterPro"/>
</dbReference>
<evidence type="ECO:0000313" key="10">
    <source>
        <dbReference type="Proteomes" id="UP000494330"/>
    </source>
</evidence>
<dbReference type="InterPro" id="IPR000298">
    <property type="entry name" value="Cyt_c_oxidase-like_su3"/>
</dbReference>
<dbReference type="PROSITE" id="PS50253">
    <property type="entry name" value="COX3"/>
    <property type="match status" value="1"/>
</dbReference>
<dbReference type="GO" id="GO:0004129">
    <property type="term" value="F:cytochrome-c oxidase activity"/>
    <property type="evidence" value="ECO:0007669"/>
    <property type="project" value="InterPro"/>
</dbReference>
<dbReference type="InterPro" id="IPR024791">
    <property type="entry name" value="Cyt_c/ubiquinol_Oxase_su3"/>
</dbReference>
<gene>
    <name evidence="9" type="ORF">BPA30113_06968</name>
</gene>
<feature type="transmembrane region" description="Helical" evidence="7">
    <location>
        <begin position="183"/>
        <end position="203"/>
    </location>
</feature>
<dbReference type="Pfam" id="PF00510">
    <property type="entry name" value="COX3"/>
    <property type="match status" value="1"/>
</dbReference>
<evidence type="ECO:0000256" key="4">
    <source>
        <dbReference type="ARBA" id="ARBA00022989"/>
    </source>
</evidence>
<comment type="subcellular location">
    <subcellularLocation>
        <location evidence="6">Cell membrane</location>
        <topology evidence="6">Multi-pass membrane protein</topology>
    </subcellularLocation>
    <subcellularLocation>
        <location evidence="1">Membrane</location>
        <topology evidence="1">Multi-pass membrane protein</topology>
    </subcellularLocation>
</comment>
<evidence type="ECO:0000313" key="9">
    <source>
        <dbReference type="EMBL" id="VWC41696.1"/>
    </source>
</evidence>
<protein>
    <submittedName>
        <fullName evidence="9">Cytochrome c oxidase subunit III protein</fullName>
    </submittedName>
</protein>
<feature type="transmembrane region" description="Helical" evidence="7">
    <location>
        <begin position="139"/>
        <end position="163"/>
    </location>
</feature>
<dbReference type="Gene3D" id="1.20.120.80">
    <property type="entry name" value="Cytochrome c oxidase, subunit III, four-helix bundle"/>
    <property type="match status" value="1"/>
</dbReference>